<evidence type="ECO:0000256" key="1">
    <source>
        <dbReference type="SAM" id="MobiDB-lite"/>
    </source>
</evidence>
<evidence type="ECO:0000313" key="2">
    <source>
        <dbReference type="EMBL" id="KAK7007146.1"/>
    </source>
</evidence>
<organism evidence="2 3">
    <name type="scientific">Favolaschia claudopus</name>
    <dbReference type="NCBI Taxonomy" id="2862362"/>
    <lineage>
        <taxon>Eukaryota</taxon>
        <taxon>Fungi</taxon>
        <taxon>Dikarya</taxon>
        <taxon>Basidiomycota</taxon>
        <taxon>Agaricomycotina</taxon>
        <taxon>Agaricomycetes</taxon>
        <taxon>Agaricomycetidae</taxon>
        <taxon>Agaricales</taxon>
        <taxon>Marasmiineae</taxon>
        <taxon>Mycenaceae</taxon>
        <taxon>Favolaschia</taxon>
    </lineage>
</organism>
<comment type="caution">
    <text evidence="2">The sequence shown here is derived from an EMBL/GenBank/DDBJ whole genome shotgun (WGS) entry which is preliminary data.</text>
</comment>
<feature type="compositionally biased region" description="Polar residues" evidence="1">
    <location>
        <begin position="86"/>
        <end position="98"/>
    </location>
</feature>
<dbReference type="Proteomes" id="UP001362999">
    <property type="component" value="Unassembled WGS sequence"/>
</dbReference>
<proteinExistence type="predicted"/>
<keyword evidence="3" id="KW-1185">Reference proteome</keyword>
<accession>A0AAW0ADZ7</accession>
<reference evidence="2 3" key="1">
    <citation type="journal article" date="2024" name="J Genomics">
        <title>Draft genome sequencing and assembly of Favolaschia claudopus CIRM-BRFM 2984 isolated from oak limbs.</title>
        <authorList>
            <person name="Navarro D."/>
            <person name="Drula E."/>
            <person name="Chaduli D."/>
            <person name="Cazenave R."/>
            <person name="Ahrendt S."/>
            <person name="Wang J."/>
            <person name="Lipzen A."/>
            <person name="Daum C."/>
            <person name="Barry K."/>
            <person name="Grigoriev I.V."/>
            <person name="Favel A."/>
            <person name="Rosso M.N."/>
            <person name="Martin F."/>
        </authorList>
    </citation>
    <scope>NUCLEOTIDE SEQUENCE [LARGE SCALE GENOMIC DNA]</scope>
    <source>
        <strain evidence="2 3">CIRM-BRFM 2984</strain>
    </source>
</reference>
<gene>
    <name evidence="2" type="ORF">R3P38DRAFT_3212809</name>
</gene>
<evidence type="ECO:0000313" key="3">
    <source>
        <dbReference type="Proteomes" id="UP001362999"/>
    </source>
</evidence>
<dbReference type="EMBL" id="JAWWNJ010000072">
    <property type="protein sequence ID" value="KAK7007146.1"/>
    <property type="molecule type" value="Genomic_DNA"/>
</dbReference>
<sequence>MRQLEAFLLFSYALRHAAQRGIRRESLAHVLLMVVKIQRLLDFSIFLPPPTPRPRRTHLSSPPTPIHSLPFSRPPASHPAYDWRRQSQATSPHTRLSSPHSNADLLVIFVLNAALIATNIDAGIPDYDTDPIQPHLLQAGYATAVAQDTGKFAAAHCPSPIRQGRVPMLMLRNSRQYLASFWPPPLLMQPAFDLFVQASNFQDPSPAQFLHAHENFNVCTCQYEALFRCINLNPSVAGRGTLSFPSLYQLVNGYLFSSAVVSTSALSIVLT</sequence>
<name>A0AAW0ADZ7_9AGAR</name>
<feature type="region of interest" description="Disordered" evidence="1">
    <location>
        <begin position="73"/>
        <end position="98"/>
    </location>
</feature>
<dbReference type="AlphaFoldDB" id="A0AAW0ADZ7"/>
<protein>
    <submittedName>
        <fullName evidence="2">Uncharacterized protein</fullName>
    </submittedName>
</protein>